<keyword evidence="3 10" id="KW-0328">Glycosyltransferase</keyword>
<dbReference type="SUPFAM" id="SSF53756">
    <property type="entry name" value="UDP-Glycosyltransferase/glycogen phosphorylase"/>
    <property type="match status" value="1"/>
</dbReference>
<protein>
    <recommendedName>
        <fullName evidence="10">UDP-N-acetylglucosamine--N-acetylmuramyl-(pentapeptide) pyrophosphoryl-undecaprenol N-acetylglucosamine transferase</fullName>
        <ecNumber evidence="10">2.4.1.227</ecNumber>
    </recommendedName>
    <alternativeName>
        <fullName evidence="10">Undecaprenyl-PP-MurNAc-pentapeptide-UDPGlcNAc GlcNAc transferase</fullName>
    </alternativeName>
</protein>
<dbReference type="PANTHER" id="PTHR21015">
    <property type="entry name" value="UDP-N-ACETYLGLUCOSAMINE--N-ACETYLMURAMYL-(PENTAPEPTIDE) PYROPHOSPHORYL-UNDECAPRENOL N-ACETYLGLUCOSAMINE TRANSFERASE 1"/>
    <property type="match status" value="1"/>
</dbReference>
<evidence type="ECO:0000256" key="4">
    <source>
        <dbReference type="ARBA" id="ARBA00022679"/>
    </source>
</evidence>
<evidence type="ECO:0000256" key="9">
    <source>
        <dbReference type="ARBA" id="ARBA00023316"/>
    </source>
</evidence>
<feature type="binding site" evidence="10">
    <location>
        <position position="206"/>
    </location>
    <ligand>
        <name>UDP-N-acetyl-alpha-D-glucosamine</name>
        <dbReference type="ChEBI" id="CHEBI:57705"/>
    </ligand>
</feature>
<feature type="domain" description="Glycosyltransferase family 28 N-terminal" evidence="11">
    <location>
        <begin position="14"/>
        <end position="151"/>
    </location>
</feature>
<dbReference type="GO" id="GO:0071555">
    <property type="term" value="P:cell wall organization"/>
    <property type="evidence" value="ECO:0007669"/>
    <property type="project" value="UniProtKB-KW"/>
</dbReference>
<evidence type="ECO:0000256" key="10">
    <source>
        <dbReference type="HAMAP-Rule" id="MF_00033"/>
    </source>
</evidence>
<feature type="domain" description="Glycosyl transferase family 28 C-terminal" evidence="12">
    <location>
        <begin position="199"/>
        <end position="345"/>
    </location>
</feature>
<keyword evidence="7 10" id="KW-0472">Membrane</keyword>
<evidence type="ECO:0000259" key="12">
    <source>
        <dbReference type="Pfam" id="PF04101"/>
    </source>
</evidence>
<feature type="binding site" evidence="10">
    <location>
        <position position="300"/>
    </location>
    <ligand>
        <name>UDP-N-acetyl-alpha-D-glucosamine</name>
        <dbReference type="ChEBI" id="CHEBI:57705"/>
    </ligand>
</feature>
<organism evidence="13">
    <name type="scientific">candidate division WOR-3 bacterium</name>
    <dbReference type="NCBI Taxonomy" id="2052148"/>
    <lineage>
        <taxon>Bacteria</taxon>
        <taxon>Bacteria division WOR-3</taxon>
    </lineage>
</organism>
<dbReference type="EC" id="2.4.1.227" evidence="10"/>
<proteinExistence type="inferred from homology"/>
<gene>
    <name evidence="10 13" type="primary">murG</name>
    <name evidence="13" type="ORF">ENX16_04470</name>
</gene>
<dbReference type="HAMAP" id="MF_00033">
    <property type="entry name" value="MurG"/>
    <property type="match status" value="1"/>
</dbReference>
<comment type="function">
    <text evidence="10">Cell wall formation. Catalyzes the transfer of a GlcNAc subunit on undecaprenyl-pyrophosphoryl-MurNAc-pentapeptide (lipid intermediate I) to form undecaprenyl-pyrophosphoryl-MurNAc-(pentapeptide)GlcNAc (lipid intermediate II).</text>
</comment>
<keyword evidence="9 10" id="KW-0961">Cell wall biogenesis/degradation</keyword>
<evidence type="ECO:0000256" key="1">
    <source>
        <dbReference type="ARBA" id="ARBA00022475"/>
    </source>
</evidence>
<comment type="catalytic activity">
    <reaction evidence="10">
        <text>di-trans,octa-cis-undecaprenyl diphospho-N-acetyl-alpha-D-muramoyl-L-alanyl-D-glutamyl-meso-2,6-diaminopimeloyl-D-alanyl-D-alanine + UDP-N-acetyl-alpha-D-glucosamine = di-trans,octa-cis-undecaprenyl diphospho-[N-acetyl-alpha-D-glucosaminyl-(1-&gt;4)]-N-acetyl-alpha-D-muramoyl-L-alanyl-D-glutamyl-meso-2,6-diaminopimeloyl-D-alanyl-D-alanine + UDP + H(+)</text>
        <dbReference type="Rhea" id="RHEA:31227"/>
        <dbReference type="ChEBI" id="CHEBI:15378"/>
        <dbReference type="ChEBI" id="CHEBI:57705"/>
        <dbReference type="ChEBI" id="CHEBI:58223"/>
        <dbReference type="ChEBI" id="CHEBI:61387"/>
        <dbReference type="ChEBI" id="CHEBI:61388"/>
        <dbReference type="EC" id="2.4.1.227"/>
    </reaction>
</comment>
<dbReference type="Gene3D" id="3.40.50.2000">
    <property type="entry name" value="Glycogen Phosphorylase B"/>
    <property type="match status" value="2"/>
</dbReference>
<comment type="pathway">
    <text evidence="10">Cell wall biogenesis; peptidoglycan biosynthesis.</text>
</comment>
<evidence type="ECO:0000256" key="5">
    <source>
        <dbReference type="ARBA" id="ARBA00022960"/>
    </source>
</evidence>
<keyword evidence="5 10" id="KW-0133">Cell shape</keyword>
<evidence type="ECO:0000256" key="7">
    <source>
        <dbReference type="ARBA" id="ARBA00023136"/>
    </source>
</evidence>
<dbReference type="PANTHER" id="PTHR21015:SF22">
    <property type="entry name" value="GLYCOSYLTRANSFERASE"/>
    <property type="match status" value="1"/>
</dbReference>
<dbReference type="CDD" id="cd03785">
    <property type="entry name" value="GT28_MurG"/>
    <property type="match status" value="1"/>
</dbReference>
<comment type="caution">
    <text evidence="13">The sequence shown here is derived from an EMBL/GenBank/DDBJ whole genome shotgun (WGS) entry which is preliminary data.</text>
</comment>
<evidence type="ECO:0000313" key="13">
    <source>
        <dbReference type="EMBL" id="HGD13314.1"/>
    </source>
</evidence>
<evidence type="ECO:0000256" key="2">
    <source>
        <dbReference type="ARBA" id="ARBA00022618"/>
    </source>
</evidence>
<comment type="similarity">
    <text evidence="10">Belongs to the glycosyltransferase 28 family. MurG subfamily.</text>
</comment>
<feature type="binding site" evidence="10">
    <location>
        <position position="172"/>
    </location>
    <ligand>
        <name>UDP-N-acetyl-alpha-D-glucosamine</name>
        <dbReference type="ChEBI" id="CHEBI:57705"/>
    </ligand>
</feature>
<keyword evidence="2 10" id="KW-0132">Cell division</keyword>
<dbReference type="EMBL" id="DTMZ01000102">
    <property type="protein sequence ID" value="HGD13314.1"/>
    <property type="molecule type" value="Genomic_DNA"/>
</dbReference>
<keyword evidence="1 10" id="KW-1003">Cell membrane</keyword>
<dbReference type="NCBIfam" id="TIGR01133">
    <property type="entry name" value="murG"/>
    <property type="match status" value="1"/>
</dbReference>
<dbReference type="Pfam" id="PF03033">
    <property type="entry name" value="Glyco_transf_28"/>
    <property type="match status" value="1"/>
</dbReference>
<evidence type="ECO:0000259" key="11">
    <source>
        <dbReference type="Pfam" id="PF03033"/>
    </source>
</evidence>
<dbReference type="GO" id="GO:0005886">
    <property type="term" value="C:plasma membrane"/>
    <property type="evidence" value="ECO:0007669"/>
    <property type="project" value="UniProtKB-SubCell"/>
</dbReference>
<comment type="caution">
    <text evidence="10">Lacks conserved residue(s) required for the propagation of feature annotation.</text>
</comment>
<name>A0A7V3PTT4_UNCW3</name>
<feature type="binding site" evidence="10">
    <location>
        <begin position="21"/>
        <end position="23"/>
    </location>
    <ligand>
        <name>UDP-N-acetyl-alpha-D-glucosamine</name>
        <dbReference type="ChEBI" id="CHEBI:57705"/>
    </ligand>
</feature>
<keyword evidence="8 10" id="KW-0131">Cell cycle</keyword>
<keyword evidence="4 10" id="KW-0808">Transferase</keyword>
<accession>A0A7V3PTT4</accession>
<reference evidence="13" key="1">
    <citation type="journal article" date="2020" name="mSystems">
        <title>Genome- and Community-Level Interaction Insights into Carbon Utilization and Element Cycling Functions of Hydrothermarchaeota in Hydrothermal Sediment.</title>
        <authorList>
            <person name="Zhou Z."/>
            <person name="Liu Y."/>
            <person name="Xu W."/>
            <person name="Pan J."/>
            <person name="Luo Z.H."/>
            <person name="Li M."/>
        </authorList>
    </citation>
    <scope>NUCLEOTIDE SEQUENCE [LARGE SCALE GENOMIC DNA]</scope>
    <source>
        <strain evidence="13">SpSt-914</strain>
    </source>
</reference>
<dbReference type="GO" id="GO:0050511">
    <property type="term" value="F:undecaprenyldiphospho-muramoylpentapeptide beta-N-acetylglucosaminyltransferase activity"/>
    <property type="evidence" value="ECO:0007669"/>
    <property type="project" value="UniProtKB-UniRule"/>
</dbReference>
<dbReference type="GO" id="GO:0005975">
    <property type="term" value="P:carbohydrate metabolic process"/>
    <property type="evidence" value="ECO:0007669"/>
    <property type="project" value="InterPro"/>
</dbReference>
<evidence type="ECO:0000256" key="8">
    <source>
        <dbReference type="ARBA" id="ARBA00023306"/>
    </source>
</evidence>
<dbReference type="GO" id="GO:0009252">
    <property type="term" value="P:peptidoglycan biosynthetic process"/>
    <property type="evidence" value="ECO:0007669"/>
    <property type="project" value="UniProtKB-UniRule"/>
</dbReference>
<sequence length="377" mass="40643">MFPDIKGVALKKRVLMVAGGTGGHIFPGLALAEELSNHGVEVVWVGRSNSMEETVARGAHFQFEAVSAGQIVGKSFTGRLQGLIATVIGFFQALRIIEKTNPDGVVGAGGFVGVPVLLASRFKGVKFFLLEQNCIPGKSTRFFARWAEEVFLTFPVEGGIAGRWSVTGTPLRRGVVERCVRTDFVSHRGSGSTPDSRRTLLVFGGSQGARALNLAALDLAATLTNLQVVIVTGRRDYPLMKSLVRSKNCEIVEWTDHPEDLYSRATLAVTRAGALVLSELLAFGIPMIIVPFPYAADRHQDANARYVAKIGAGIVLEQTQLSGLTSLVQMLLADADKLQMMRQRAREVARIDAGAVIARRILSVLNKGKEQAVCSAD</sequence>
<dbReference type="GO" id="GO:0008360">
    <property type="term" value="P:regulation of cell shape"/>
    <property type="evidence" value="ECO:0007669"/>
    <property type="project" value="UniProtKB-KW"/>
</dbReference>
<dbReference type="AlphaFoldDB" id="A0A7V3PTT4"/>
<comment type="subcellular location">
    <subcellularLocation>
        <location evidence="10">Cell membrane</location>
        <topology evidence="10">Peripheral membrane protein</topology>
        <orientation evidence="10">Cytoplasmic side</orientation>
    </subcellularLocation>
</comment>
<dbReference type="InterPro" id="IPR006009">
    <property type="entry name" value="GlcNAc_MurG"/>
</dbReference>
<evidence type="ECO:0000256" key="3">
    <source>
        <dbReference type="ARBA" id="ARBA00022676"/>
    </source>
</evidence>
<dbReference type="UniPathway" id="UPA00219"/>
<evidence type="ECO:0000256" key="6">
    <source>
        <dbReference type="ARBA" id="ARBA00022984"/>
    </source>
</evidence>
<keyword evidence="6 10" id="KW-0573">Peptidoglycan synthesis</keyword>
<dbReference type="Pfam" id="PF04101">
    <property type="entry name" value="Glyco_tran_28_C"/>
    <property type="match status" value="1"/>
</dbReference>
<feature type="binding site" evidence="10">
    <location>
        <position position="133"/>
    </location>
    <ligand>
        <name>UDP-N-acetyl-alpha-D-glucosamine</name>
        <dbReference type="ChEBI" id="CHEBI:57705"/>
    </ligand>
</feature>
<dbReference type="InterPro" id="IPR007235">
    <property type="entry name" value="Glyco_trans_28_C"/>
</dbReference>
<dbReference type="GO" id="GO:0051301">
    <property type="term" value="P:cell division"/>
    <property type="evidence" value="ECO:0007669"/>
    <property type="project" value="UniProtKB-KW"/>
</dbReference>
<dbReference type="InterPro" id="IPR004276">
    <property type="entry name" value="GlycoTrans_28_N"/>
</dbReference>